<name>A0A6J5P140_9CAUD</name>
<organism evidence="2">
    <name type="scientific">uncultured Caudovirales phage</name>
    <dbReference type="NCBI Taxonomy" id="2100421"/>
    <lineage>
        <taxon>Viruses</taxon>
        <taxon>Duplodnaviria</taxon>
        <taxon>Heunggongvirae</taxon>
        <taxon>Uroviricota</taxon>
        <taxon>Caudoviricetes</taxon>
        <taxon>Peduoviridae</taxon>
        <taxon>Maltschvirus</taxon>
        <taxon>Maltschvirus maltsch</taxon>
    </lineage>
</organism>
<keyword evidence="1" id="KW-1133">Transmembrane helix</keyword>
<keyword evidence="1" id="KW-0472">Membrane</keyword>
<keyword evidence="1" id="KW-0812">Transmembrane</keyword>
<sequence length="32" mass="3610">FPPFLLQMEIIKGIITAYLVGMAVGLFLKKEK</sequence>
<reference evidence="2" key="1">
    <citation type="submission" date="2020-04" db="EMBL/GenBank/DDBJ databases">
        <authorList>
            <person name="Chiriac C."/>
            <person name="Salcher M."/>
            <person name="Ghai R."/>
            <person name="Kavagutti S V."/>
        </authorList>
    </citation>
    <scope>NUCLEOTIDE SEQUENCE</scope>
</reference>
<protein>
    <submittedName>
        <fullName evidence="2">Uncharacterized protein</fullName>
    </submittedName>
</protein>
<proteinExistence type="predicted"/>
<feature type="transmembrane region" description="Helical" evidence="1">
    <location>
        <begin position="6"/>
        <end position="28"/>
    </location>
</feature>
<accession>A0A6J5P140</accession>
<evidence type="ECO:0000256" key="1">
    <source>
        <dbReference type="SAM" id="Phobius"/>
    </source>
</evidence>
<feature type="non-terminal residue" evidence="2">
    <location>
        <position position="1"/>
    </location>
</feature>
<evidence type="ECO:0000313" key="2">
    <source>
        <dbReference type="EMBL" id="CAB4165519.1"/>
    </source>
</evidence>
<gene>
    <name evidence="2" type="ORF">UFOVP827_67</name>
</gene>
<dbReference type="EMBL" id="LR796778">
    <property type="protein sequence ID" value="CAB4165519.1"/>
    <property type="molecule type" value="Genomic_DNA"/>
</dbReference>